<dbReference type="Gene3D" id="3.10.20.90">
    <property type="entry name" value="Phosphatidylinositol 3-kinase Catalytic Subunit, Chain A, domain 1"/>
    <property type="match status" value="1"/>
</dbReference>
<feature type="region of interest" description="Disordered" evidence="2">
    <location>
        <begin position="69"/>
        <end position="189"/>
    </location>
</feature>
<dbReference type="SMART" id="SM00553">
    <property type="entry name" value="SEP"/>
    <property type="match status" value="1"/>
</dbReference>
<name>A0AAV0R398_9ROSI</name>
<dbReference type="InterPro" id="IPR039517">
    <property type="entry name" value="C6orf106_UBA-like"/>
</dbReference>
<feature type="compositionally biased region" description="Low complexity" evidence="2">
    <location>
        <begin position="98"/>
        <end position="118"/>
    </location>
</feature>
<evidence type="ECO:0000256" key="2">
    <source>
        <dbReference type="SAM" id="MobiDB-lite"/>
    </source>
</evidence>
<feature type="region of interest" description="Disordered" evidence="2">
    <location>
        <begin position="321"/>
        <end position="358"/>
    </location>
</feature>
<dbReference type="FunFam" id="3.30.420.210:FF:000002">
    <property type="entry name" value="UBX domain-containing protein 1"/>
    <property type="match status" value="1"/>
</dbReference>
<dbReference type="FunFam" id="3.10.20.90:FF:000179">
    <property type="entry name" value="Plant UBX domain-containing protein 4"/>
    <property type="match status" value="1"/>
</dbReference>
<feature type="domain" description="UBX" evidence="3">
    <location>
        <begin position="366"/>
        <end position="443"/>
    </location>
</feature>
<dbReference type="SUPFAM" id="SSF102848">
    <property type="entry name" value="NSFL1 (p97 ATPase) cofactor p47, SEP domain"/>
    <property type="match status" value="1"/>
</dbReference>
<dbReference type="InterPro" id="IPR001012">
    <property type="entry name" value="UBX_dom"/>
</dbReference>
<dbReference type="PANTHER" id="PTHR23333:SF45">
    <property type="entry name" value="PLANT UBX DOMAIN-CONTAINING PROTEIN 4-LIKE"/>
    <property type="match status" value="1"/>
</dbReference>
<dbReference type="GO" id="GO:0061025">
    <property type="term" value="P:membrane fusion"/>
    <property type="evidence" value="ECO:0007669"/>
    <property type="project" value="TreeGrafter"/>
</dbReference>
<dbReference type="GO" id="GO:0005829">
    <property type="term" value="C:cytosol"/>
    <property type="evidence" value="ECO:0007669"/>
    <property type="project" value="TreeGrafter"/>
</dbReference>
<dbReference type="InterPro" id="IPR009060">
    <property type="entry name" value="UBA-like_sf"/>
</dbReference>
<evidence type="ECO:0000259" key="4">
    <source>
        <dbReference type="PROSITE" id="PS51399"/>
    </source>
</evidence>
<sequence>MEAAGGNLDLNDTANSALVDSFCEITSSTRQEAAFFLESHQWDLDAAVSTFLDNDNAAVAVAASSAAAASARAVPPTGGGGTPSPTDSPDESMSPNYSPSQSPARSRSRSRSSSPAPATMSRLPYQLRSRGEKKSKKTGTAGASGSGNRGGIRTLADLNRIPGGSDSDDDDDEPQEYYTGGEKSGMLVQDPTKRYDADSIFDQARNSGAVQRPEGSSARSSSASRSFTGTGRLLTGDTVPTSAQPPESVNHTITLWRNGFTVNDGPLRRLNDPANADFLEYIILQSVQRSECPRELDPADRRTKVHLDLVRRDENFAEPAKKKPAFQGTGRTLGTTGDGGASASESPAAPPLKSAPAPSIGLTVDSSLPTTSIQLRLADGTRMVSRFNLHHTVRDVRSFIMASRPGEAQGFQLQTMGFPPRQLTDPDQTIEDAGIASSVVIQKF</sequence>
<evidence type="ECO:0000256" key="1">
    <source>
        <dbReference type="ARBA" id="ARBA00022786"/>
    </source>
</evidence>
<dbReference type="GO" id="GO:0043161">
    <property type="term" value="P:proteasome-mediated ubiquitin-dependent protein catabolic process"/>
    <property type="evidence" value="ECO:0007669"/>
    <property type="project" value="TreeGrafter"/>
</dbReference>
<feature type="domain" description="SEP" evidence="4">
    <location>
        <begin position="248"/>
        <end position="317"/>
    </location>
</feature>
<feature type="compositionally biased region" description="Polar residues" evidence="2">
    <location>
        <begin position="238"/>
        <end position="247"/>
    </location>
</feature>
<accession>A0AAV0R398</accession>
<gene>
    <name evidence="5" type="ORF">LITE_LOCUS45727</name>
</gene>
<feature type="compositionally biased region" description="Low complexity" evidence="2">
    <location>
        <begin position="328"/>
        <end position="358"/>
    </location>
</feature>
<dbReference type="AlphaFoldDB" id="A0AAV0R398"/>
<proteinExistence type="predicted"/>
<dbReference type="Proteomes" id="UP001154282">
    <property type="component" value="Unassembled WGS sequence"/>
</dbReference>
<feature type="compositionally biased region" description="Acidic residues" evidence="2">
    <location>
        <begin position="166"/>
        <end position="175"/>
    </location>
</feature>
<dbReference type="GO" id="GO:0043130">
    <property type="term" value="F:ubiquitin binding"/>
    <property type="evidence" value="ECO:0007669"/>
    <property type="project" value="TreeGrafter"/>
</dbReference>
<dbReference type="InterPro" id="IPR036241">
    <property type="entry name" value="NSFL1C_SEP_dom_sf"/>
</dbReference>
<feature type="region of interest" description="Disordered" evidence="2">
    <location>
        <begin position="204"/>
        <end position="247"/>
    </location>
</feature>
<dbReference type="Pfam" id="PF14555">
    <property type="entry name" value="UBA_4"/>
    <property type="match status" value="1"/>
</dbReference>
<dbReference type="PANTHER" id="PTHR23333">
    <property type="entry name" value="UBX DOMAIN CONTAINING PROTEIN"/>
    <property type="match status" value="1"/>
</dbReference>
<protein>
    <submittedName>
        <fullName evidence="5">Uncharacterized protein</fullName>
    </submittedName>
</protein>
<dbReference type="EMBL" id="CAMGYJ010000010">
    <property type="protein sequence ID" value="CAI0550932.1"/>
    <property type="molecule type" value="Genomic_DNA"/>
</dbReference>
<evidence type="ECO:0000313" key="6">
    <source>
        <dbReference type="Proteomes" id="UP001154282"/>
    </source>
</evidence>
<dbReference type="Pfam" id="PF00789">
    <property type="entry name" value="UBX"/>
    <property type="match status" value="1"/>
</dbReference>
<reference evidence="5" key="1">
    <citation type="submission" date="2022-08" db="EMBL/GenBank/DDBJ databases">
        <authorList>
            <person name="Gutierrez-Valencia J."/>
        </authorList>
    </citation>
    <scope>NUCLEOTIDE SEQUENCE</scope>
</reference>
<keyword evidence="6" id="KW-1185">Reference proteome</keyword>
<dbReference type="SUPFAM" id="SSF46934">
    <property type="entry name" value="UBA-like"/>
    <property type="match status" value="1"/>
</dbReference>
<dbReference type="InterPro" id="IPR012989">
    <property type="entry name" value="SEP_domain"/>
</dbReference>
<dbReference type="CDD" id="cd01770">
    <property type="entry name" value="UBX_UBXN2"/>
    <property type="match status" value="1"/>
</dbReference>
<dbReference type="PROSITE" id="PS50033">
    <property type="entry name" value="UBX"/>
    <property type="match status" value="1"/>
</dbReference>
<dbReference type="SUPFAM" id="SSF54236">
    <property type="entry name" value="Ubiquitin-like"/>
    <property type="match status" value="1"/>
</dbReference>
<dbReference type="GO" id="GO:0000045">
    <property type="term" value="P:autophagosome assembly"/>
    <property type="evidence" value="ECO:0007669"/>
    <property type="project" value="TreeGrafter"/>
</dbReference>
<dbReference type="Gene3D" id="3.30.420.210">
    <property type="entry name" value="SEP domain"/>
    <property type="match status" value="1"/>
</dbReference>
<comment type="caution">
    <text evidence="5">The sequence shown here is derived from an EMBL/GenBank/DDBJ whole genome shotgun (WGS) entry which is preliminary data.</text>
</comment>
<dbReference type="GO" id="GO:0005634">
    <property type="term" value="C:nucleus"/>
    <property type="evidence" value="ECO:0007669"/>
    <property type="project" value="TreeGrafter"/>
</dbReference>
<dbReference type="GO" id="GO:0007030">
    <property type="term" value="P:Golgi organization"/>
    <property type="evidence" value="ECO:0007669"/>
    <property type="project" value="TreeGrafter"/>
</dbReference>
<dbReference type="Pfam" id="PF08059">
    <property type="entry name" value="SEP"/>
    <property type="match status" value="1"/>
</dbReference>
<dbReference type="Gene3D" id="1.10.8.10">
    <property type="entry name" value="DNA helicase RuvA subunit, C-terminal domain"/>
    <property type="match status" value="1"/>
</dbReference>
<dbReference type="SMART" id="SM00166">
    <property type="entry name" value="UBX"/>
    <property type="match status" value="1"/>
</dbReference>
<dbReference type="CDD" id="cd14349">
    <property type="entry name" value="UBA_CF106"/>
    <property type="match status" value="1"/>
</dbReference>
<dbReference type="FunFam" id="1.10.8.10:FF:000020">
    <property type="entry name" value="NSFL1 (p97) cofactor (p47)"/>
    <property type="match status" value="1"/>
</dbReference>
<evidence type="ECO:0000313" key="5">
    <source>
        <dbReference type="EMBL" id="CAI0550932.1"/>
    </source>
</evidence>
<keyword evidence="1" id="KW-0833">Ubl conjugation pathway</keyword>
<dbReference type="GO" id="GO:0031468">
    <property type="term" value="P:nuclear membrane reassembly"/>
    <property type="evidence" value="ECO:0007669"/>
    <property type="project" value="TreeGrafter"/>
</dbReference>
<evidence type="ECO:0000259" key="3">
    <source>
        <dbReference type="PROSITE" id="PS50033"/>
    </source>
</evidence>
<organism evidence="5 6">
    <name type="scientific">Linum tenue</name>
    <dbReference type="NCBI Taxonomy" id="586396"/>
    <lineage>
        <taxon>Eukaryota</taxon>
        <taxon>Viridiplantae</taxon>
        <taxon>Streptophyta</taxon>
        <taxon>Embryophyta</taxon>
        <taxon>Tracheophyta</taxon>
        <taxon>Spermatophyta</taxon>
        <taxon>Magnoliopsida</taxon>
        <taxon>eudicotyledons</taxon>
        <taxon>Gunneridae</taxon>
        <taxon>Pentapetalae</taxon>
        <taxon>rosids</taxon>
        <taxon>fabids</taxon>
        <taxon>Malpighiales</taxon>
        <taxon>Linaceae</taxon>
        <taxon>Linum</taxon>
    </lineage>
</organism>
<dbReference type="InterPro" id="IPR029071">
    <property type="entry name" value="Ubiquitin-like_domsf"/>
</dbReference>
<dbReference type="PROSITE" id="PS51399">
    <property type="entry name" value="SEP"/>
    <property type="match status" value="1"/>
</dbReference>
<feature type="compositionally biased region" description="Low complexity" evidence="2">
    <location>
        <begin position="216"/>
        <end position="226"/>
    </location>
</feature>